<protein>
    <recommendedName>
        <fullName evidence="2">Heterokaryon incompatibility domain-containing protein</fullName>
    </recommendedName>
</protein>
<dbReference type="Pfam" id="PF06985">
    <property type="entry name" value="HET"/>
    <property type="match status" value="1"/>
</dbReference>
<feature type="region of interest" description="Disordered" evidence="1">
    <location>
        <begin position="27"/>
        <end position="85"/>
    </location>
</feature>
<gene>
    <name evidence="3" type="ORF">VKT23_013184</name>
</gene>
<comment type="caution">
    <text evidence="3">The sequence shown here is derived from an EMBL/GenBank/DDBJ whole genome shotgun (WGS) entry which is preliminary data.</text>
</comment>
<evidence type="ECO:0000259" key="2">
    <source>
        <dbReference type="Pfam" id="PF06985"/>
    </source>
</evidence>
<organism evidence="3 4">
    <name type="scientific">Marasmiellus scandens</name>
    <dbReference type="NCBI Taxonomy" id="2682957"/>
    <lineage>
        <taxon>Eukaryota</taxon>
        <taxon>Fungi</taxon>
        <taxon>Dikarya</taxon>
        <taxon>Basidiomycota</taxon>
        <taxon>Agaricomycotina</taxon>
        <taxon>Agaricomycetes</taxon>
        <taxon>Agaricomycetidae</taxon>
        <taxon>Agaricales</taxon>
        <taxon>Marasmiineae</taxon>
        <taxon>Omphalotaceae</taxon>
        <taxon>Marasmiellus</taxon>
    </lineage>
</organism>
<accession>A0ABR1J966</accession>
<feature type="compositionally biased region" description="Basic and acidic residues" evidence="1">
    <location>
        <begin position="27"/>
        <end position="37"/>
    </location>
</feature>
<evidence type="ECO:0000256" key="1">
    <source>
        <dbReference type="SAM" id="MobiDB-lite"/>
    </source>
</evidence>
<keyword evidence="4" id="KW-1185">Reference proteome</keyword>
<feature type="domain" description="Heterokaryon incompatibility" evidence="2">
    <location>
        <begin position="285"/>
        <end position="321"/>
    </location>
</feature>
<reference evidence="3 4" key="1">
    <citation type="submission" date="2024-01" db="EMBL/GenBank/DDBJ databases">
        <title>A draft genome for the cacao thread blight pathogen Marasmiellus scandens.</title>
        <authorList>
            <person name="Baruah I.K."/>
            <person name="Leung J."/>
            <person name="Bukari Y."/>
            <person name="Amoako-Attah I."/>
            <person name="Meinhardt L.W."/>
            <person name="Bailey B.A."/>
            <person name="Cohen S.P."/>
        </authorList>
    </citation>
    <scope>NUCLEOTIDE SEQUENCE [LARGE SCALE GENOMIC DNA]</scope>
    <source>
        <strain evidence="3 4">GH-19</strain>
    </source>
</reference>
<sequence>MSLPLYQVEKATLVSSVDEKAMEIDDFNSTRDSKGKEPISNVKALESASGDSSTTDGARSGSSDDGRTSALDTQAGTSQHDSRPASHVITRLFQGILSTVKQNFHDKLREAASVKDRSESAGEKQCVSAPEYAQKMDGAMVAIEGLLKDPISMFQDVIVKQLFEAGKRAEEAGTLPEEVDPPKPLPVFPQPDALVLKRSLSALNDSVLDFSDKATLCRFRFIDCVQFVNQQTLSVVEYMDISDICYAATSYIWRGVIGPPTAAMAEHGTFAVQGATDGDPISIDLDRLCIIQTNREDKAWQIQQMYHVYASCKECFVLPGGTRRLASLEEPTMWIHRGWTLQEAVAPKSAGILIGWEFGDAVFGSQQRRMGTTGSVEEVVPGHSAYIRLSSVVNASVADDVEFRIPVADSYKGQLVDASIRVFGNNEEAGRRHAFALSEALRTSDPVKDPNGDKKRTALWRSAQMRTSSRPVDMVFSIMGLFGVTLDPRAFKTNDRLGATIALAREILKQGGRPNWFSISLSLPLNESIYSFPMFPKTDEAGAAVYEIGSQQIEAAELMKDNDGWLGIEGIPGGTMDEHGFLTVVMKSAPVISTGVYQQQLASSSSSRQSYDTQLLQFHDLHRGSFISDQAGKVWQIVSDDTLTPLYVALLGRMYTQSETRYFDPRTLMKGILLAKHEEGKFCRLRGSACFIFNLMSYRFEGWKGRSFMI</sequence>
<dbReference type="InterPro" id="IPR010730">
    <property type="entry name" value="HET"/>
</dbReference>
<evidence type="ECO:0000313" key="4">
    <source>
        <dbReference type="Proteomes" id="UP001498398"/>
    </source>
</evidence>
<feature type="compositionally biased region" description="Polar residues" evidence="1">
    <location>
        <begin position="49"/>
        <end position="61"/>
    </location>
</feature>
<evidence type="ECO:0000313" key="3">
    <source>
        <dbReference type="EMBL" id="KAK7449711.1"/>
    </source>
</evidence>
<dbReference type="Proteomes" id="UP001498398">
    <property type="component" value="Unassembled WGS sequence"/>
</dbReference>
<name>A0ABR1J966_9AGAR</name>
<feature type="compositionally biased region" description="Polar residues" evidence="1">
    <location>
        <begin position="70"/>
        <end position="79"/>
    </location>
</feature>
<dbReference type="EMBL" id="JBANRG010000035">
    <property type="protein sequence ID" value="KAK7449711.1"/>
    <property type="molecule type" value="Genomic_DNA"/>
</dbReference>
<proteinExistence type="predicted"/>